<evidence type="ECO:0000313" key="2">
    <source>
        <dbReference type="EMBL" id="PNJ00028.1"/>
    </source>
</evidence>
<dbReference type="InterPro" id="IPR029317">
    <property type="entry name" value="KRBA1_rpt"/>
</dbReference>
<dbReference type="SMART" id="SM01258">
    <property type="entry name" value="KRBA1"/>
    <property type="match status" value="1"/>
</dbReference>
<feature type="non-terminal residue" evidence="2">
    <location>
        <position position="1"/>
    </location>
</feature>
<dbReference type="PANTHER" id="PTHR22740">
    <property type="entry name" value="PROTEIN KRBA1"/>
    <property type="match status" value="1"/>
</dbReference>
<feature type="compositionally biased region" description="Polar residues" evidence="1">
    <location>
        <begin position="41"/>
        <end position="52"/>
    </location>
</feature>
<organism evidence="2 3">
    <name type="scientific">Pan troglodytes</name>
    <name type="common">Chimpanzee</name>
    <dbReference type="NCBI Taxonomy" id="9598"/>
    <lineage>
        <taxon>Eukaryota</taxon>
        <taxon>Metazoa</taxon>
        <taxon>Chordata</taxon>
        <taxon>Craniata</taxon>
        <taxon>Vertebrata</taxon>
        <taxon>Euteleostomi</taxon>
        <taxon>Mammalia</taxon>
        <taxon>Eutheria</taxon>
        <taxon>Euarchontoglires</taxon>
        <taxon>Primates</taxon>
        <taxon>Haplorrhini</taxon>
        <taxon>Catarrhini</taxon>
        <taxon>Hominidae</taxon>
        <taxon>Pan</taxon>
    </lineage>
</organism>
<feature type="compositionally biased region" description="Polar residues" evidence="1">
    <location>
        <begin position="66"/>
        <end position="77"/>
    </location>
</feature>
<dbReference type="PANTHER" id="PTHR22740:SF3">
    <property type="entry name" value="PROTEIN KRBA1"/>
    <property type="match status" value="1"/>
</dbReference>
<dbReference type="AlphaFoldDB" id="A0A2J8QUS8"/>
<protein>
    <submittedName>
        <fullName evidence="2">KRBA1 isoform 7</fullName>
    </submittedName>
</protein>
<dbReference type="Proteomes" id="UP000236370">
    <property type="component" value="Unassembled WGS sequence"/>
</dbReference>
<evidence type="ECO:0000256" key="1">
    <source>
        <dbReference type="SAM" id="MobiDB-lite"/>
    </source>
</evidence>
<comment type="caution">
    <text evidence="2">The sequence shown here is derived from an EMBL/GenBank/DDBJ whole genome shotgun (WGS) entry which is preliminary data.</text>
</comment>
<reference evidence="2 3" key="1">
    <citation type="submission" date="2017-12" db="EMBL/GenBank/DDBJ databases">
        <title>High-resolution comparative analysis of great ape genomes.</title>
        <authorList>
            <person name="Pollen A."/>
            <person name="Hastie A."/>
            <person name="Hormozdiari F."/>
            <person name="Dougherty M."/>
            <person name="Liu R."/>
            <person name="Chaisson M."/>
            <person name="Hoppe E."/>
            <person name="Hill C."/>
            <person name="Pang A."/>
            <person name="Hillier L."/>
            <person name="Baker C."/>
            <person name="Armstrong J."/>
            <person name="Shendure J."/>
            <person name="Paten B."/>
            <person name="Wilson R."/>
            <person name="Chao H."/>
            <person name="Schneider V."/>
            <person name="Ventura M."/>
            <person name="Kronenberg Z."/>
            <person name="Murali S."/>
            <person name="Gordon D."/>
            <person name="Cantsilieris S."/>
            <person name="Munson K."/>
            <person name="Nelson B."/>
            <person name="Raja A."/>
            <person name="Underwood J."/>
            <person name="Diekhans M."/>
            <person name="Fiddes I."/>
            <person name="Haussler D."/>
            <person name="Eichler E."/>
        </authorList>
    </citation>
    <scope>NUCLEOTIDE SEQUENCE [LARGE SCALE GENOMIC DNA]</scope>
    <source>
        <strain evidence="2">Yerkes chimp pedigree #C0471</strain>
    </source>
</reference>
<dbReference type="EMBL" id="NBAG03000017">
    <property type="protein sequence ID" value="PNJ00028.1"/>
    <property type="molecule type" value="Genomic_DNA"/>
</dbReference>
<feature type="region of interest" description="Disordered" evidence="1">
    <location>
        <begin position="26"/>
        <end position="77"/>
    </location>
</feature>
<accession>A0A2J8QUS8</accession>
<proteinExistence type="predicted"/>
<name>A0A2J8QUS8_PANTR</name>
<dbReference type="InterPro" id="IPR040095">
    <property type="entry name" value="KRBA1"/>
</dbReference>
<evidence type="ECO:0000313" key="3">
    <source>
        <dbReference type="Proteomes" id="UP000236370"/>
    </source>
</evidence>
<sequence>RGASLDGERASPEAAAREPCPLRGLLSCLPDGPTSRPHLATTPTDSSCSSGPTGDGVQGSPLPISESDTAGTGRTSISKAPIVASEDLDPVPSSFFSRTQFPCCAVLLLTKYAREQDNIFSLWCKHQRGGVMLSPWGACHPAPITEHFVHRKPPAVSNMQAHGQQH</sequence>
<gene>
    <name evidence="2" type="ORF">CK820_G0014246</name>
</gene>